<keyword evidence="1" id="KW-1133">Transmembrane helix</keyword>
<organism evidence="3 4">
    <name type="scientific">Cadophora malorum</name>
    <dbReference type="NCBI Taxonomy" id="108018"/>
    <lineage>
        <taxon>Eukaryota</taxon>
        <taxon>Fungi</taxon>
        <taxon>Dikarya</taxon>
        <taxon>Ascomycota</taxon>
        <taxon>Pezizomycotina</taxon>
        <taxon>Leotiomycetes</taxon>
        <taxon>Helotiales</taxon>
        <taxon>Ploettnerulaceae</taxon>
        <taxon>Cadophora</taxon>
    </lineage>
</organism>
<evidence type="ECO:0000313" key="4">
    <source>
        <dbReference type="Proteomes" id="UP000664132"/>
    </source>
</evidence>
<evidence type="ECO:0000313" key="3">
    <source>
        <dbReference type="EMBL" id="KAG4425193.1"/>
    </source>
</evidence>
<keyword evidence="4" id="KW-1185">Reference proteome</keyword>
<feature type="domain" description="Alpha/beta hydrolase fold-3" evidence="2">
    <location>
        <begin position="9"/>
        <end position="113"/>
    </location>
</feature>
<keyword evidence="1" id="KW-0812">Transmembrane</keyword>
<reference evidence="3" key="1">
    <citation type="submission" date="2021-02" db="EMBL/GenBank/DDBJ databases">
        <title>Genome sequence Cadophora malorum strain M34.</title>
        <authorList>
            <person name="Stefanovic E."/>
            <person name="Vu D."/>
            <person name="Scully C."/>
            <person name="Dijksterhuis J."/>
            <person name="Roader J."/>
            <person name="Houbraken J."/>
        </authorList>
    </citation>
    <scope>NUCLEOTIDE SEQUENCE</scope>
    <source>
        <strain evidence="3">M34</strain>
    </source>
</reference>
<dbReference type="InterPro" id="IPR013094">
    <property type="entry name" value="AB_hydrolase_3"/>
</dbReference>
<dbReference type="InterPro" id="IPR029058">
    <property type="entry name" value="AB_hydrolase_fold"/>
</dbReference>
<comment type="caution">
    <text evidence="3">The sequence shown here is derived from an EMBL/GenBank/DDBJ whole genome shotgun (WGS) entry which is preliminary data.</text>
</comment>
<keyword evidence="1" id="KW-0472">Membrane</keyword>
<dbReference type="Gene3D" id="3.40.50.1820">
    <property type="entry name" value="alpha/beta hydrolase"/>
    <property type="match status" value="1"/>
</dbReference>
<dbReference type="Pfam" id="PF07859">
    <property type="entry name" value="Abhydrolase_3"/>
    <property type="match status" value="1"/>
</dbReference>
<dbReference type="OrthoDB" id="433474at2759"/>
<evidence type="ECO:0000256" key="1">
    <source>
        <dbReference type="SAM" id="Phobius"/>
    </source>
</evidence>
<evidence type="ECO:0000259" key="2">
    <source>
        <dbReference type="Pfam" id="PF07859"/>
    </source>
</evidence>
<dbReference type="Proteomes" id="UP000664132">
    <property type="component" value="Unassembled WGS sequence"/>
</dbReference>
<dbReference type="AlphaFoldDB" id="A0A8H7WIA4"/>
<sequence length="123" mass="13147">MSQNVALGRVNPAEIVVSGVSGGGTLAAAICLMARDKKSLAIPIKAQMLYTPMLDDRGECLSDQQFGYGSPWCGVANLMVWDCILGELRGTGKVTPYQAPSRATDLSNLPPTYSRQHMLMSAN</sequence>
<dbReference type="SUPFAM" id="SSF53474">
    <property type="entry name" value="alpha/beta-Hydrolases"/>
    <property type="match status" value="1"/>
</dbReference>
<name>A0A8H7WIA4_9HELO</name>
<proteinExistence type="predicted"/>
<feature type="non-terminal residue" evidence="3">
    <location>
        <position position="123"/>
    </location>
</feature>
<dbReference type="EMBL" id="JAFJYH010000013">
    <property type="protein sequence ID" value="KAG4425193.1"/>
    <property type="molecule type" value="Genomic_DNA"/>
</dbReference>
<gene>
    <name evidence="3" type="ORF">IFR04_001760</name>
</gene>
<feature type="transmembrane region" description="Helical" evidence="1">
    <location>
        <begin position="15"/>
        <end position="34"/>
    </location>
</feature>
<dbReference type="GO" id="GO:0016787">
    <property type="term" value="F:hydrolase activity"/>
    <property type="evidence" value="ECO:0007669"/>
    <property type="project" value="InterPro"/>
</dbReference>
<accession>A0A8H7WIA4</accession>
<protein>
    <recommendedName>
        <fullName evidence="2">Alpha/beta hydrolase fold-3 domain-containing protein</fullName>
    </recommendedName>
</protein>